<feature type="domain" description="HAT C-terminal dimerisation" evidence="1">
    <location>
        <begin position="269"/>
        <end position="350"/>
    </location>
</feature>
<organism evidence="3 4">
    <name type="scientific">Hibiscus trionum</name>
    <name type="common">Flower of an hour</name>
    <dbReference type="NCBI Taxonomy" id="183268"/>
    <lineage>
        <taxon>Eukaryota</taxon>
        <taxon>Viridiplantae</taxon>
        <taxon>Streptophyta</taxon>
        <taxon>Embryophyta</taxon>
        <taxon>Tracheophyta</taxon>
        <taxon>Spermatophyta</taxon>
        <taxon>Magnoliopsida</taxon>
        <taxon>eudicotyledons</taxon>
        <taxon>Gunneridae</taxon>
        <taxon>Pentapetalae</taxon>
        <taxon>rosids</taxon>
        <taxon>malvids</taxon>
        <taxon>Malvales</taxon>
        <taxon>Malvaceae</taxon>
        <taxon>Malvoideae</taxon>
        <taxon>Hibiscus</taxon>
    </lineage>
</organism>
<dbReference type="SUPFAM" id="SSF53098">
    <property type="entry name" value="Ribonuclease H-like"/>
    <property type="match status" value="1"/>
</dbReference>
<dbReference type="InterPro" id="IPR012337">
    <property type="entry name" value="RNaseH-like_sf"/>
</dbReference>
<gene>
    <name evidence="3" type="ORF">HRI_000671500</name>
</gene>
<evidence type="ECO:0000313" key="4">
    <source>
        <dbReference type="Proteomes" id="UP001165190"/>
    </source>
</evidence>
<sequence>MKVRALVRFVRSSPARLQKFKACIEEEKEDNKNLVTLDVETRWNSTFLMLESAIKFKKAFASLYMKDSSCFKELRKFGGGPKEDDWKRVGSFLPFLIVFYDATLRLSGSLYVTSNTYAHEIYGTRLMISNNIGSEDDGVRKMAAQMMSKYDKYYGNVDNTNVLVFVGVILDSRHKLSYVDWIVRDSYDETKATFLCLKIKVVLQSLFDLYASSMPLSKTKATSSSTSIFSSTFTQSGPQTGGKIDVQQLMTSKYERDTGCSLISVNKNELEKYLEEACEPHVSSFEILQWWKDHAKRYLILHKMAKDVLAIPISTIASESTFSTGGRVLDSFRTSLTPKMVEALVCTQDRLRTSRSPLMVEENLLALKELEEGMKELTLEQPEIIIDETINTLDDF</sequence>
<dbReference type="PANTHER" id="PTHR23272">
    <property type="entry name" value="BED FINGER-RELATED"/>
    <property type="match status" value="1"/>
</dbReference>
<reference evidence="3" key="1">
    <citation type="submission" date="2023-05" db="EMBL/GenBank/DDBJ databases">
        <title>Genome and transcriptome analyses reveal genes involved in the formation of fine ridges on petal epidermal cells in Hibiscus trionum.</title>
        <authorList>
            <person name="Koshimizu S."/>
            <person name="Masuda S."/>
            <person name="Ishii T."/>
            <person name="Shirasu K."/>
            <person name="Hoshino A."/>
            <person name="Arita M."/>
        </authorList>
    </citation>
    <scope>NUCLEOTIDE SEQUENCE</scope>
    <source>
        <strain evidence="3">Hamamatsu line</strain>
    </source>
</reference>
<dbReference type="Proteomes" id="UP001165190">
    <property type="component" value="Unassembled WGS sequence"/>
</dbReference>
<dbReference type="GO" id="GO:0003677">
    <property type="term" value="F:DNA binding"/>
    <property type="evidence" value="ECO:0007669"/>
    <property type="project" value="InterPro"/>
</dbReference>
<dbReference type="PANTHER" id="PTHR23272:SF184">
    <property type="entry name" value="OS03G0311250 PROTEIN"/>
    <property type="match status" value="1"/>
</dbReference>
<dbReference type="OrthoDB" id="1002269at2759"/>
<protein>
    <submittedName>
        <fullName evidence="3">DAYSLEEPER</fullName>
    </submittedName>
</protein>
<dbReference type="EMBL" id="BSYR01000007">
    <property type="protein sequence ID" value="GMI70022.1"/>
    <property type="molecule type" value="Genomic_DNA"/>
</dbReference>
<evidence type="ECO:0000259" key="1">
    <source>
        <dbReference type="Pfam" id="PF05699"/>
    </source>
</evidence>
<keyword evidence="4" id="KW-1185">Reference proteome</keyword>
<dbReference type="GO" id="GO:0046983">
    <property type="term" value="F:protein dimerization activity"/>
    <property type="evidence" value="ECO:0007669"/>
    <property type="project" value="InterPro"/>
</dbReference>
<evidence type="ECO:0000313" key="3">
    <source>
        <dbReference type="EMBL" id="GMI70022.1"/>
    </source>
</evidence>
<evidence type="ECO:0000259" key="2">
    <source>
        <dbReference type="Pfam" id="PF14372"/>
    </source>
</evidence>
<dbReference type="Pfam" id="PF05699">
    <property type="entry name" value="Dimer_Tnp_hAT"/>
    <property type="match status" value="1"/>
</dbReference>
<proteinExistence type="predicted"/>
<accession>A0A9W7LMG6</accession>
<name>A0A9W7LMG6_HIBTR</name>
<feature type="domain" description="hAT-like transposase RNase-H fold" evidence="2">
    <location>
        <begin position="107"/>
        <end position="210"/>
    </location>
</feature>
<dbReference type="AlphaFoldDB" id="A0A9W7LMG6"/>
<dbReference type="InterPro" id="IPR008906">
    <property type="entry name" value="HATC_C_dom"/>
</dbReference>
<comment type="caution">
    <text evidence="3">The sequence shown here is derived from an EMBL/GenBank/DDBJ whole genome shotgun (WGS) entry which is preliminary data.</text>
</comment>
<dbReference type="Pfam" id="PF14372">
    <property type="entry name" value="hAT-like_RNase-H"/>
    <property type="match status" value="1"/>
</dbReference>
<dbReference type="InterPro" id="IPR025525">
    <property type="entry name" value="hAT-like_transposase_RNase-H"/>
</dbReference>